<evidence type="ECO:0000313" key="2">
    <source>
        <dbReference type="EMBL" id="APZ53694.1"/>
    </source>
</evidence>
<feature type="transmembrane region" description="Helical" evidence="1">
    <location>
        <begin position="6"/>
        <end position="28"/>
    </location>
</feature>
<sequence>MLNFSIGLFLGLLIMAPAVSIVLCAASLTRRAEGRETRPIRRRLLIAGAPGR</sequence>
<keyword evidence="1" id="KW-0812">Transmembrane</keyword>
<evidence type="ECO:0000256" key="1">
    <source>
        <dbReference type="SAM" id="Phobius"/>
    </source>
</evidence>
<reference evidence="2 3" key="1">
    <citation type="submission" date="2016-04" db="EMBL/GenBank/DDBJ databases">
        <title>Deep-sea bacteria in the southern Pacific.</title>
        <authorList>
            <person name="Tang K."/>
        </authorList>
    </citation>
    <scope>NUCLEOTIDE SEQUENCE [LARGE SCALE GENOMIC DNA]</scope>
    <source>
        <strain evidence="2 3">JLT2014</strain>
    </source>
</reference>
<gene>
    <name evidence="2" type="ORF">Ga0080574_TMP3360</name>
</gene>
<protein>
    <submittedName>
        <fullName evidence="2">Uncharacterized protein</fullName>
    </submittedName>
</protein>
<keyword evidence="3" id="KW-1185">Reference proteome</keyword>
<accession>A0A1P8UWB3</accession>
<dbReference type="Proteomes" id="UP000187059">
    <property type="component" value="Chromosome"/>
</dbReference>
<dbReference type="EMBL" id="CP015093">
    <property type="protein sequence ID" value="APZ53694.1"/>
    <property type="molecule type" value="Genomic_DNA"/>
</dbReference>
<keyword evidence="1" id="KW-1133">Transmembrane helix</keyword>
<dbReference type="STRING" id="1250539.Ga0080574_TMP3360"/>
<name>A0A1P8UWB3_9RHOB</name>
<evidence type="ECO:0000313" key="3">
    <source>
        <dbReference type="Proteomes" id="UP000187059"/>
    </source>
</evidence>
<dbReference type="KEGG" id="paby:Ga0080574_TMP3360"/>
<dbReference type="RefSeq" id="WP_156876388.1">
    <property type="nucleotide sequence ID" value="NZ_CP015093.1"/>
</dbReference>
<keyword evidence="1" id="KW-0472">Membrane</keyword>
<proteinExistence type="predicted"/>
<organism evidence="2 3">
    <name type="scientific">Salipiger abyssi</name>
    <dbReference type="NCBI Taxonomy" id="1250539"/>
    <lineage>
        <taxon>Bacteria</taxon>
        <taxon>Pseudomonadati</taxon>
        <taxon>Pseudomonadota</taxon>
        <taxon>Alphaproteobacteria</taxon>
        <taxon>Rhodobacterales</taxon>
        <taxon>Roseobacteraceae</taxon>
        <taxon>Salipiger</taxon>
    </lineage>
</organism>
<dbReference type="AlphaFoldDB" id="A0A1P8UWB3"/>